<evidence type="ECO:0000256" key="2">
    <source>
        <dbReference type="ARBA" id="ARBA00022741"/>
    </source>
</evidence>
<dbReference type="SUPFAM" id="SSF52540">
    <property type="entry name" value="P-loop containing nucleoside triphosphate hydrolases"/>
    <property type="match status" value="1"/>
</dbReference>
<evidence type="ECO:0000313" key="10">
    <source>
        <dbReference type="EMBL" id="MBK3331944.1"/>
    </source>
</evidence>
<dbReference type="Gene3D" id="3.40.50.300">
    <property type="entry name" value="P-loop containing nucleotide triphosphate hydrolases"/>
    <property type="match status" value="1"/>
</dbReference>
<dbReference type="SMART" id="SM00382">
    <property type="entry name" value="AAA"/>
    <property type="match status" value="1"/>
</dbReference>
<dbReference type="Gene3D" id="1.10.8.60">
    <property type="match status" value="1"/>
</dbReference>
<evidence type="ECO:0000256" key="6">
    <source>
        <dbReference type="ARBA" id="ARBA00023163"/>
    </source>
</evidence>
<dbReference type="InterPro" id="IPR003593">
    <property type="entry name" value="AAA+_ATPase"/>
</dbReference>
<dbReference type="PANTHER" id="PTHR32071">
    <property type="entry name" value="TRANSCRIPTIONAL REGULATORY PROTEIN"/>
    <property type="match status" value="1"/>
</dbReference>
<dbReference type="Gene3D" id="1.10.10.60">
    <property type="entry name" value="Homeodomain-like"/>
    <property type="match status" value="1"/>
</dbReference>
<dbReference type="Pfam" id="PF02954">
    <property type="entry name" value="HTH_8"/>
    <property type="match status" value="1"/>
</dbReference>
<dbReference type="PROSITE" id="PS00676">
    <property type="entry name" value="SIGMA54_INTERACT_2"/>
    <property type="match status" value="1"/>
</dbReference>
<organism evidence="10 11">
    <name type="scientific">Persephonella atlantica</name>
    <dbReference type="NCBI Taxonomy" id="2699429"/>
    <lineage>
        <taxon>Bacteria</taxon>
        <taxon>Pseudomonadati</taxon>
        <taxon>Aquificota</taxon>
        <taxon>Aquificia</taxon>
        <taxon>Aquificales</taxon>
        <taxon>Hydrogenothermaceae</taxon>
        <taxon>Persephonella</taxon>
    </lineage>
</organism>
<proteinExistence type="predicted"/>
<dbReference type="Gene3D" id="3.40.50.2300">
    <property type="match status" value="1"/>
</dbReference>
<keyword evidence="5" id="KW-0238">DNA-binding</keyword>
<dbReference type="InterPro" id="IPR027417">
    <property type="entry name" value="P-loop_NTPase"/>
</dbReference>
<sequence>MTILVVDDEKNITDLLKDILEDEGFTVETASDIKEAKEKLKEKDYEIVFLDVWLPDGEGTDLIPFIKEINQITKIIMISGHANIPVAVKALKEGAYDFLEKPISTDSILAVLQKAINEIKKDLEYIFLKQQQTKDIEIIGNSPPILKLKKQIEKVAKTNAWVMIFGENGTGKELVAKSIHFLSERADRPFVDINCAALPDDLIEAELFGYEKGAFTGAVNRKIGKLEIADGGTLFLDEVTDMSLPAQAKLLRVLEEKEFTRLGSNHKIKVDIRVISATNKDLEKEIEEGRFRQDLAFRLAVVPIYVPPLRERGEDILLLAEHFLKKSCIENKMSPIKLSEEVKKVFLRYSWPGNVRELKNLMERLCIFATGEEITLEDLPPYMFRGKSPTGTKKIEIKPLKKVREEAEKEVIKLALEKYGKNLKEVAKALEIDLSSLYRKLKQYNLEE</sequence>
<dbReference type="InterPro" id="IPR009057">
    <property type="entry name" value="Homeodomain-like_sf"/>
</dbReference>
<keyword evidence="6" id="KW-0804">Transcription</keyword>
<keyword evidence="4" id="KW-0805">Transcription regulation</keyword>
<feature type="modified residue" description="4-aspartylphosphate" evidence="7">
    <location>
        <position position="51"/>
    </location>
</feature>
<dbReference type="InterPro" id="IPR058031">
    <property type="entry name" value="AAA_lid_NorR"/>
</dbReference>
<dbReference type="PROSITE" id="PS50110">
    <property type="entry name" value="RESPONSE_REGULATORY"/>
    <property type="match status" value="1"/>
</dbReference>
<evidence type="ECO:0000256" key="4">
    <source>
        <dbReference type="ARBA" id="ARBA00023015"/>
    </source>
</evidence>
<dbReference type="Pfam" id="PF25601">
    <property type="entry name" value="AAA_lid_14"/>
    <property type="match status" value="1"/>
</dbReference>
<dbReference type="PROSITE" id="PS00688">
    <property type="entry name" value="SIGMA54_INTERACT_3"/>
    <property type="match status" value="1"/>
</dbReference>
<keyword evidence="2" id="KW-0547">Nucleotide-binding</keyword>
<dbReference type="InterPro" id="IPR001789">
    <property type="entry name" value="Sig_transdc_resp-reg_receiver"/>
</dbReference>
<keyword evidence="3" id="KW-0067">ATP-binding</keyword>
<dbReference type="Proteomes" id="UP000772812">
    <property type="component" value="Unassembled WGS sequence"/>
</dbReference>
<reference evidence="10 11" key="1">
    <citation type="journal article" date="2021" name="Syst. Appl. Microbiol.">
        <title>Persephonella atlantica sp. nov.: How to adapt to physico-chemical gradients in high temperature hydrothermal habitats.</title>
        <authorList>
            <person name="Francois D.X."/>
            <person name="Godfroy A."/>
            <person name="Mathien C."/>
            <person name="Aube J."/>
            <person name="Cathalot C."/>
            <person name="Lesongeur F."/>
            <person name="L'Haridon S."/>
            <person name="Philippon X."/>
            <person name="Roussel E.G."/>
        </authorList>
    </citation>
    <scope>NUCLEOTIDE SEQUENCE [LARGE SCALE GENOMIC DNA]</scope>
    <source>
        <strain evidence="10 11">MO1340</strain>
    </source>
</reference>
<dbReference type="InterPro" id="IPR025943">
    <property type="entry name" value="Sigma_54_int_dom_ATP-bd_2"/>
</dbReference>
<dbReference type="InterPro" id="IPR011006">
    <property type="entry name" value="CheY-like_superfamily"/>
</dbReference>
<accession>A0ABS1GG96</accession>
<protein>
    <submittedName>
        <fullName evidence="10">Sigma-54-dependent Fis family transcriptional regulator</fullName>
    </submittedName>
</protein>
<feature type="domain" description="Sigma-54 factor interaction" evidence="8">
    <location>
        <begin position="138"/>
        <end position="367"/>
    </location>
</feature>
<keyword evidence="11" id="KW-1185">Reference proteome</keyword>
<dbReference type="CDD" id="cd00009">
    <property type="entry name" value="AAA"/>
    <property type="match status" value="1"/>
</dbReference>
<dbReference type="PANTHER" id="PTHR32071:SF17">
    <property type="entry name" value="TRANSCRIPTIONAL REGULATOR (NTRC FAMILY)"/>
    <property type="match status" value="1"/>
</dbReference>
<dbReference type="InterPro" id="IPR025944">
    <property type="entry name" value="Sigma_54_int_dom_CS"/>
</dbReference>
<evidence type="ECO:0000256" key="3">
    <source>
        <dbReference type="ARBA" id="ARBA00022840"/>
    </source>
</evidence>
<dbReference type="SMART" id="SM00448">
    <property type="entry name" value="REC"/>
    <property type="match status" value="1"/>
</dbReference>
<keyword evidence="1 7" id="KW-0597">Phosphoprotein</keyword>
<dbReference type="InterPro" id="IPR002078">
    <property type="entry name" value="Sigma_54_int"/>
</dbReference>
<evidence type="ECO:0000313" key="11">
    <source>
        <dbReference type="Proteomes" id="UP000772812"/>
    </source>
</evidence>
<comment type="caution">
    <text evidence="10">The sequence shown here is derived from an EMBL/GenBank/DDBJ whole genome shotgun (WGS) entry which is preliminary data.</text>
</comment>
<name>A0ABS1GG96_9AQUI</name>
<gene>
    <name evidence="10" type="ORF">GWK41_02530</name>
</gene>
<evidence type="ECO:0000259" key="8">
    <source>
        <dbReference type="PROSITE" id="PS50045"/>
    </source>
</evidence>
<dbReference type="SUPFAM" id="SSF46689">
    <property type="entry name" value="Homeodomain-like"/>
    <property type="match status" value="1"/>
</dbReference>
<dbReference type="PRINTS" id="PR01590">
    <property type="entry name" value="HTHFIS"/>
</dbReference>
<evidence type="ECO:0000256" key="1">
    <source>
        <dbReference type="ARBA" id="ARBA00022553"/>
    </source>
</evidence>
<dbReference type="EMBL" id="JAACYA010000001">
    <property type="protein sequence ID" value="MBK3331944.1"/>
    <property type="molecule type" value="Genomic_DNA"/>
</dbReference>
<dbReference type="Pfam" id="PF00072">
    <property type="entry name" value="Response_reg"/>
    <property type="match status" value="1"/>
</dbReference>
<evidence type="ECO:0000259" key="9">
    <source>
        <dbReference type="PROSITE" id="PS50110"/>
    </source>
</evidence>
<evidence type="ECO:0000256" key="5">
    <source>
        <dbReference type="ARBA" id="ARBA00023125"/>
    </source>
</evidence>
<dbReference type="SUPFAM" id="SSF52172">
    <property type="entry name" value="CheY-like"/>
    <property type="match status" value="1"/>
</dbReference>
<evidence type="ECO:0000256" key="7">
    <source>
        <dbReference type="PROSITE-ProRule" id="PRU00169"/>
    </source>
</evidence>
<dbReference type="PROSITE" id="PS50045">
    <property type="entry name" value="SIGMA54_INTERACT_4"/>
    <property type="match status" value="1"/>
</dbReference>
<dbReference type="InterPro" id="IPR002197">
    <property type="entry name" value="HTH_Fis"/>
</dbReference>
<feature type="domain" description="Response regulatory" evidence="9">
    <location>
        <begin position="2"/>
        <end position="116"/>
    </location>
</feature>
<dbReference type="Pfam" id="PF00158">
    <property type="entry name" value="Sigma54_activat"/>
    <property type="match status" value="1"/>
</dbReference>